<dbReference type="AlphaFoldDB" id="A0A7T7S300"/>
<proteinExistence type="predicted"/>
<organism evidence="3 4">
    <name type="scientific">Actinomyces weissii</name>
    <dbReference type="NCBI Taxonomy" id="675090"/>
    <lineage>
        <taxon>Bacteria</taxon>
        <taxon>Bacillati</taxon>
        <taxon>Actinomycetota</taxon>
        <taxon>Actinomycetes</taxon>
        <taxon>Actinomycetales</taxon>
        <taxon>Actinomycetaceae</taxon>
        <taxon>Actinomyces</taxon>
    </lineage>
</organism>
<dbReference type="EMBL" id="CP066802">
    <property type="protein sequence ID" value="QQM67979.1"/>
    <property type="molecule type" value="Genomic_DNA"/>
</dbReference>
<keyword evidence="2" id="KW-1133">Transmembrane helix</keyword>
<dbReference type="RefSeq" id="WP_200277366.1">
    <property type="nucleotide sequence ID" value="NZ_CP066802.1"/>
</dbReference>
<feature type="transmembrane region" description="Helical" evidence="2">
    <location>
        <begin position="104"/>
        <end position="125"/>
    </location>
</feature>
<name>A0A7T7S300_9ACTO</name>
<keyword evidence="4" id="KW-1185">Reference proteome</keyword>
<dbReference type="Proteomes" id="UP000595895">
    <property type="component" value="Chromosome"/>
</dbReference>
<evidence type="ECO:0000256" key="1">
    <source>
        <dbReference type="SAM" id="MobiDB-lite"/>
    </source>
</evidence>
<feature type="transmembrane region" description="Helical" evidence="2">
    <location>
        <begin position="72"/>
        <end position="92"/>
    </location>
</feature>
<keyword evidence="2" id="KW-0812">Transmembrane</keyword>
<reference evidence="3 4" key="1">
    <citation type="submission" date="2020-12" db="EMBL/GenBank/DDBJ databases">
        <authorList>
            <person name="Zhou J."/>
        </authorList>
    </citation>
    <scope>NUCLEOTIDE SEQUENCE [LARGE SCALE GENOMIC DNA]</scope>
    <source>
        <strain evidence="3 4">CCUG 61299</strain>
    </source>
</reference>
<evidence type="ECO:0000313" key="3">
    <source>
        <dbReference type="EMBL" id="QQM67979.1"/>
    </source>
</evidence>
<feature type="transmembrane region" description="Helical" evidence="2">
    <location>
        <begin position="169"/>
        <end position="188"/>
    </location>
</feature>
<dbReference type="KEGG" id="awe:JG540_03730"/>
<protein>
    <submittedName>
        <fullName evidence="3">DUF3054 domain-containing protein</fullName>
    </submittedName>
</protein>
<accession>A0A7T7S300</accession>
<feature type="transmembrane region" description="Helical" evidence="2">
    <location>
        <begin position="137"/>
        <end position="157"/>
    </location>
</feature>
<feature type="region of interest" description="Disordered" evidence="1">
    <location>
        <begin position="203"/>
        <end position="230"/>
    </location>
</feature>
<gene>
    <name evidence="3" type="ORF">JG540_03730</name>
</gene>
<sequence length="230" mass="24411">MTPQVKPPGPGGREAGSVEREVGLVHREVGSARREAGVTHSAAGVTAGGLSFTPAVPDGPDRPWTRGRRTRWWLVLPADLLAVGLATAVGAASTKTLPQWGSVLWGQGAGPLTGLVAGWLCAWLLGCWRQGGDHLEVPWPDGVVVTVWGCLGWLAAQYLVGGGWPGGDWLLMATVLLSVALVGWRVLYGYAKAHDSMVPKPVQRRLDEQAAAQDETRERSRMEESGPGEA</sequence>
<evidence type="ECO:0000256" key="2">
    <source>
        <dbReference type="SAM" id="Phobius"/>
    </source>
</evidence>
<feature type="compositionally biased region" description="Basic and acidic residues" evidence="1">
    <location>
        <begin position="204"/>
        <end position="224"/>
    </location>
</feature>
<evidence type="ECO:0000313" key="4">
    <source>
        <dbReference type="Proteomes" id="UP000595895"/>
    </source>
</evidence>
<keyword evidence="2" id="KW-0472">Membrane</keyword>